<dbReference type="PANTHER" id="PTHR15414:SF0">
    <property type="entry name" value="ENDOPLASMIC RETICULUM LECTIN 1"/>
    <property type="match status" value="1"/>
</dbReference>
<dbReference type="GO" id="GO:0030246">
    <property type="term" value="F:carbohydrate binding"/>
    <property type="evidence" value="ECO:0007669"/>
    <property type="project" value="UniProtKB-KW"/>
</dbReference>
<keyword evidence="6" id="KW-0256">Endoplasmic reticulum</keyword>
<evidence type="ECO:0000256" key="6">
    <source>
        <dbReference type="ARBA" id="ARBA00022824"/>
    </source>
</evidence>
<feature type="compositionally biased region" description="Basic and acidic residues" evidence="8">
    <location>
        <begin position="519"/>
        <end position="539"/>
    </location>
</feature>
<comment type="subcellular location">
    <subcellularLocation>
        <location evidence="1">Endoplasmic reticulum membrane</location>
        <topology evidence="1">Peripheral membrane protein</topology>
        <orientation evidence="1">Lumenal side</orientation>
    </subcellularLocation>
</comment>
<feature type="domain" description="MRH" evidence="10">
    <location>
        <begin position="143"/>
        <end position="294"/>
    </location>
</feature>
<dbReference type="OrthoDB" id="448954at2759"/>
<dbReference type="GO" id="GO:0030968">
    <property type="term" value="P:endoplasmic reticulum unfolded protein response"/>
    <property type="evidence" value="ECO:0007669"/>
    <property type="project" value="InterPro"/>
</dbReference>
<evidence type="ECO:0000313" key="11">
    <source>
        <dbReference type="EMBL" id="KAF9964218.1"/>
    </source>
</evidence>
<feature type="signal peptide" evidence="9">
    <location>
        <begin position="1"/>
        <end position="22"/>
    </location>
</feature>
<proteinExistence type="inferred from homology"/>
<dbReference type="InterPro" id="IPR044865">
    <property type="entry name" value="MRH_dom"/>
</dbReference>
<keyword evidence="4 9" id="KW-0732">Signal</keyword>
<feature type="region of interest" description="Disordered" evidence="8">
    <location>
        <begin position="517"/>
        <end position="539"/>
    </location>
</feature>
<gene>
    <name evidence="11" type="primary">YOS9</name>
    <name evidence="11" type="ORF">BGZ70_006775</name>
</gene>
<keyword evidence="12" id="KW-1185">Reference proteome</keyword>
<feature type="region of interest" description="Disordered" evidence="8">
    <location>
        <begin position="336"/>
        <end position="381"/>
    </location>
</feature>
<dbReference type="PANTHER" id="PTHR15414">
    <property type="entry name" value="OS-9-RELATED"/>
    <property type="match status" value="1"/>
</dbReference>
<evidence type="ECO:0000259" key="10">
    <source>
        <dbReference type="PROSITE" id="PS51914"/>
    </source>
</evidence>
<dbReference type="GO" id="GO:0030970">
    <property type="term" value="P:retrograde protein transport, ER to cytosol"/>
    <property type="evidence" value="ECO:0007669"/>
    <property type="project" value="TreeGrafter"/>
</dbReference>
<evidence type="ECO:0000256" key="7">
    <source>
        <dbReference type="ARBA" id="ARBA00023157"/>
    </source>
</evidence>
<accession>A0A9P6M3N6</accession>
<feature type="compositionally biased region" description="Basic and acidic residues" evidence="8">
    <location>
        <begin position="454"/>
        <end position="465"/>
    </location>
</feature>
<dbReference type="InterPro" id="IPR045149">
    <property type="entry name" value="OS-9-like"/>
</dbReference>
<evidence type="ECO:0000256" key="1">
    <source>
        <dbReference type="ARBA" id="ARBA00004367"/>
    </source>
</evidence>
<evidence type="ECO:0000256" key="9">
    <source>
        <dbReference type="SAM" id="SignalP"/>
    </source>
</evidence>
<dbReference type="PROSITE" id="PS51914">
    <property type="entry name" value="MRH"/>
    <property type="match status" value="1"/>
</dbReference>
<dbReference type="InterPro" id="IPR009011">
    <property type="entry name" value="Man6P_isomerase_rcpt-bd_dom_sf"/>
</dbReference>
<feature type="compositionally biased region" description="Basic and acidic residues" evidence="8">
    <location>
        <begin position="369"/>
        <end position="381"/>
    </location>
</feature>
<keyword evidence="5" id="KW-0430">Lectin</keyword>
<evidence type="ECO:0000256" key="4">
    <source>
        <dbReference type="ARBA" id="ARBA00022729"/>
    </source>
</evidence>
<feature type="compositionally biased region" description="Basic and acidic residues" evidence="8">
    <location>
        <begin position="481"/>
        <end position="495"/>
    </location>
</feature>
<dbReference type="EMBL" id="JAAAHY010000391">
    <property type="protein sequence ID" value="KAF9964218.1"/>
    <property type="molecule type" value="Genomic_DNA"/>
</dbReference>
<dbReference type="Pfam" id="PF07915">
    <property type="entry name" value="PRKCSH"/>
    <property type="match status" value="1"/>
</dbReference>
<dbReference type="AlphaFoldDB" id="A0A9P6M3N6"/>
<protein>
    <recommendedName>
        <fullName evidence="3">Protein OS-9 homolog</fullName>
    </recommendedName>
</protein>
<evidence type="ECO:0000256" key="2">
    <source>
        <dbReference type="ARBA" id="ARBA00009918"/>
    </source>
</evidence>
<feature type="compositionally biased region" description="Low complexity" evidence="8">
    <location>
        <begin position="211"/>
        <end position="220"/>
    </location>
</feature>
<feature type="region of interest" description="Disordered" evidence="8">
    <location>
        <begin position="191"/>
        <end position="226"/>
    </location>
</feature>
<keyword evidence="7" id="KW-1015">Disulfide bond</keyword>
<feature type="region of interest" description="Disordered" evidence="8">
    <location>
        <begin position="447"/>
        <end position="495"/>
    </location>
</feature>
<dbReference type="SUPFAM" id="SSF50911">
    <property type="entry name" value="Mannose 6-phosphate receptor domain"/>
    <property type="match status" value="1"/>
</dbReference>
<reference evidence="11" key="1">
    <citation type="journal article" date="2020" name="Fungal Divers.">
        <title>Resolving the Mortierellaceae phylogeny through synthesis of multi-gene phylogenetics and phylogenomics.</title>
        <authorList>
            <person name="Vandepol N."/>
            <person name="Liber J."/>
            <person name="Desiro A."/>
            <person name="Na H."/>
            <person name="Kennedy M."/>
            <person name="Barry K."/>
            <person name="Grigoriev I.V."/>
            <person name="Miller A.N."/>
            <person name="O'Donnell K."/>
            <person name="Stajich J.E."/>
            <person name="Bonito G."/>
        </authorList>
    </citation>
    <scope>NUCLEOTIDE SEQUENCE</scope>
    <source>
        <strain evidence="11">CK1249</strain>
    </source>
</reference>
<evidence type="ECO:0000256" key="5">
    <source>
        <dbReference type="ARBA" id="ARBA00022734"/>
    </source>
</evidence>
<evidence type="ECO:0000256" key="3">
    <source>
        <dbReference type="ARBA" id="ARBA00018727"/>
    </source>
</evidence>
<name>A0A9P6M3N6_MORAP</name>
<dbReference type="InterPro" id="IPR012913">
    <property type="entry name" value="OS9-like_dom"/>
</dbReference>
<feature type="chain" id="PRO_5040496003" description="Protein OS-9 homolog" evidence="9">
    <location>
        <begin position="23"/>
        <end position="539"/>
    </location>
</feature>
<dbReference type="GO" id="GO:0005788">
    <property type="term" value="C:endoplasmic reticulum lumen"/>
    <property type="evidence" value="ECO:0007669"/>
    <property type="project" value="TreeGrafter"/>
</dbReference>
<comment type="similarity">
    <text evidence="2">Belongs to the OS-9 family.</text>
</comment>
<comment type="caution">
    <text evidence="11">The sequence shown here is derived from an EMBL/GenBank/DDBJ whole genome shotgun (WGS) entry which is preliminary data.</text>
</comment>
<dbReference type="Gene3D" id="2.70.130.10">
    <property type="entry name" value="Mannose-6-phosphate receptor binding domain"/>
    <property type="match status" value="1"/>
</dbReference>
<evidence type="ECO:0000313" key="12">
    <source>
        <dbReference type="Proteomes" id="UP000738359"/>
    </source>
</evidence>
<dbReference type="GO" id="GO:0005789">
    <property type="term" value="C:endoplasmic reticulum membrane"/>
    <property type="evidence" value="ECO:0007669"/>
    <property type="project" value="UniProtKB-SubCell"/>
</dbReference>
<feature type="region of interest" description="Disordered" evidence="8">
    <location>
        <begin position="62"/>
        <end position="83"/>
    </location>
</feature>
<evidence type="ECO:0000256" key="8">
    <source>
        <dbReference type="SAM" id="MobiDB-lite"/>
    </source>
</evidence>
<sequence length="539" mass="59746">MHAAVVACTSISLAALPALVASHSVGFVYNDLLAHPQYHVRYLKELVPISSVSTEALHRRNVHHRKSLTSAETQHSKDHQRVFSSPASSMIMPDVRGQRWICTIPPKQVQHVKTPPKKTPQEMEEQNRMSVKKGLELLDHLTGHCLRTTHDYWTYEYCHKKHIRQFHADIQNGQLVPASAASTHTLALYQPPPAEIQGHPDNEGSLQQRDSSSSSSSSSSTTQAGTVTELAVSNDQKYLVQQWGQGEICDLTGAPRKVQVRFQCANVDDRIQHVSEPSTCNYIMLIYSPSLCKEVAFENIPAPEVNNIDCRRIVADELYYASIAPPESIDSGAQANIAQHQQHGEQKAQPQKQESDDQALPLGAKKNKAPSDHLGKSDQDSKQLDQMAILVGNYIDSLKALMSDSQRAGFQNLQDMIDSKLEQLQRSEDEQRAQNLDMESILGLLLGTPEGEDALSKRSEDRDQEGTFEGGAKVKNGPASDVKDKRRAANADGARDEQLLLTSTLAALLETLQSANVAETRHQGLGKEDEQDRQEKKRL</sequence>
<organism evidence="11 12">
    <name type="scientific">Mortierella alpina</name>
    <name type="common">Oleaginous fungus</name>
    <name type="synonym">Mortierella renispora</name>
    <dbReference type="NCBI Taxonomy" id="64518"/>
    <lineage>
        <taxon>Eukaryota</taxon>
        <taxon>Fungi</taxon>
        <taxon>Fungi incertae sedis</taxon>
        <taxon>Mucoromycota</taxon>
        <taxon>Mortierellomycotina</taxon>
        <taxon>Mortierellomycetes</taxon>
        <taxon>Mortierellales</taxon>
        <taxon>Mortierellaceae</taxon>
        <taxon>Mortierella</taxon>
    </lineage>
</organism>
<dbReference type="Proteomes" id="UP000738359">
    <property type="component" value="Unassembled WGS sequence"/>
</dbReference>